<gene>
    <name evidence="1" type="ORF">DB30_04229</name>
</gene>
<evidence type="ECO:0000313" key="1">
    <source>
        <dbReference type="EMBL" id="KIG16610.1"/>
    </source>
</evidence>
<evidence type="ECO:0000313" key="2">
    <source>
        <dbReference type="Proteomes" id="UP000031599"/>
    </source>
</evidence>
<dbReference type="AlphaFoldDB" id="A0A0C2D4K4"/>
<reference evidence="1 2" key="1">
    <citation type="submission" date="2014-12" db="EMBL/GenBank/DDBJ databases">
        <title>Genome assembly of Enhygromyxa salina DSM 15201.</title>
        <authorList>
            <person name="Sharma G."/>
            <person name="Subramanian S."/>
        </authorList>
    </citation>
    <scope>NUCLEOTIDE SEQUENCE [LARGE SCALE GENOMIC DNA]</scope>
    <source>
        <strain evidence="1 2">DSM 15201</strain>
    </source>
</reference>
<accession>A0A0C2D4K4</accession>
<sequence length="37" mass="4151">MPNTDRASLFSEDSMRGVVTVRVLDNDPKQGKIFVAR</sequence>
<comment type="caution">
    <text evidence="1">The sequence shown here is derived from an EMBL/GenBank/DDBJ whole genome shotgun (WGS) entry which is preliminary data.</text>
</comment>
<dbReference type="Proteomes" id="UP000031599">
    <property type="component" value="Unassembled WGS sequence"/>
</dbReference>
<dbReference type="EMBL" id="JMCC02000034">
    <property type="protein sequence ID" value="KIG16610.1"/>
    <property type="molecule type" value="Genomic_DNA"/>
</dbReference>
<organism evidence="1 2">
    <name type="scientific">Enhygromyxa salina</name>
    <dbReference type="NCBI Taxonomy" id="215803"/>
    <lineage>
        <taxon>Bacteria</taxon>
        <taxon>Pseudomonadati</taxon>
        <taxon>Myxococcota</taxon>
        <taxon>Polyangia</taxon>
        <taxon>Nannocystales</taxon>
        <taxon>Nannocystaceae</taxon>
        <taxon>Enhygromyxa</taxon>
    </lineage>
</organism>
<name>A0A0C2D4K4_9BACT</name>
<proteinExistence type="predicted"/>
<protein>
    <submittedName>
        <fullName evidence="1">Uncharacterized protein</fullName>
    </submittedName>
</protein>